<keyword evidence="3" id="KW-1185">Reference proteome</keyword>
<dbReference type="EMBL" id="AZHD01000005">
    <property type="protein sequence ID" value="OAA63439.1"/>
    <property type="molecule type" value="Genomic_DNA"/>
</dbReference>
<feature type="region of interest" description="Disordered" evidence="1">
    <location>
        <begin position="1"/>
        <end position="35"/>
    </location>
</feature>
<sequence length="451" mass="47194">MAKIGKPKGSLNRKTIERLQQMNQSREEKQRAASVANPAATTVAAAAPAATVATPATVCPAALGTMQSGAGSAALPPAGDDGMGSNGNVLFMPHTQQQEAAEALHAPSFAFDMSPSASLFPSGDDHDRMEDWLPMMAANSSDTAVAPSQGAEISSAATAAAAAAAAAATASAAASAAAAADAADAATRSHSQSISSASGLGSEVPSAEECDADFWGHAGILQRSDSVDGVFPTLSRCFSKSPPRRQAALPLYGCDSLLSPLSTPTHLDASAAAALSRCSCFSTLSNSLCELQAVAPTMKQALAIEVLLTQSQYTIPGIRALFKCHHCMRDAQGLLLANMVLSRLLHWTQLSLREHRAGQVAAQVRLGRYTASREFGLTVTKLLLGSHWADLKRTVDDFQQSVDQIGFGQDDRSYLTMQARNFQQELERLDGEAPRVVSAAGASQHGRREYQ</sequence>
<comment type="caution">
    <text evidence="2">The sequence shown here is derived from an EMBL/GenBank/DDBJ whole genome shotgun (WGS) entry which is preliminary data.</text>
</comment>
<evidence type="ECO:0000256" key="1">
    <source>
        <dbReference type="SAM" id="MobiDB-lite"/>
    </source>
</evidence>
<gene>
    <name evidence="2" type="ORF">SPI_03602</name>
</gene>
<reference evidence="2 3" key="1">
    <citation type="journal article" date="2016" name="Genome Biol. Evol.">
        <title>Divergent and convergent evolution of fungal pathogenicity.</title>
        <authorList>
            <person name="Shang Y."/>
            <person name="Xiao G."/>
            <person name="Zheng P."/>
            <person name="Cen K."/>
            <person name="Zhan S."/>
            <person name="Wang C."/>
        </authorList>
    </citation>
    <scope>NUCLEOTIDE SEQUENCE [LARGE SCALE GENOMIC DNA]</scope>
    <source>
        <strain evidence="2 3">RCEF 264</strain>
    </source>
</reference>
<proteinExistence type="predicted"/>
<name>A0A167W7Q1_9HYPO</name>
<dbReference type="AlphaFoldDB" id="A0A167W7Q1"/>
<accession>A0A167W7Q1</accession>
<protein>
    <submittedName>
        <fullName evidence="2">Uncharacterized protein</fullName>
    </submittedName>
</protein>
<evidence type="ECO:0000313" key="3">
    <source>
        <dbReference type="Proteomes" id="UP000076874"/>
    </source>
</evidence>
<organism evidence="2 3">
    <name type="scientific">Niveomyces insectorum RCEF 264</name>
    <dbReference type="NCBI Taxonomy" id="1081102"/>
    <lineage>
        <taxon>Eukaryota</taxon>
        <taxon>Fungi</taxon>
        <taxon>Dikarya</taxon>
        <taxon>Ascomycota</taxon>
        <taxon>Pezizomycotina</taxon>
        <taxon>Sordariomycetes</taxon>
        <taxon>Hypocreomycetidae</taxon>
        <taxon>Hypocreales</taxon>
        <taxon>Cordycipitaceae</taxon>
        <taxon>Niveomyces</taxon>
    </lineage>
</organism>
<dbReference type="Proteomes" id="UP000076874">
    <property type="component" value="Unassembled WGS sequence"/>
</dbReference>
<dbReference type="OrthoDB" id="4330117at2759"/>
<evidence type="ECO:0000313" key="2">
    <source>
        <dbReference type="EMBL" id="OAA63439.1"/>
    </source>
</evidence>